<dbReference type="EMBL" id="CACVKT020009832">
    <property type="protein sequence ID" value="CAC5423636.1"/>
    <property type="molecule type" value="Genomic_DNA"/>
</dbReference>
<proteinExistence type="predicted"/>
<accession>A0A6J8EV55</accession>
<sequence>MLTTLYTLLYASALRGKKKFDLVVQLLGISSDVDDCLKYRKLKQKHPGHESFVSAFDQSFCKLQIMVSKRYFALKEETTKDYGKENMGNPAVTQVATEKKQTLINFKCNKCGVMYNEKAAATSVTRQFLTEDGKQYTYFIQHAEDMRKGLKIPEELSDLKFTTEIVEKLPFTAYIDSRDLKVIKIKIIPS</sequence>
<name>A0A6J8EV55_MYTCO</name>
<protein>
    <submittedName>
        <fullName evidence="1">Uncharacterized protein</fullName>
    </submittedName>
</protein>
<evidence type="ECO:0000313" key="2">
    <source>
        <dbReference type="Proteomes" id="UP000507470"/>
    </source>
</evidence>
<dbReference type="AlphaFoldDB" id="A0A6J8EV55"/>
<evidence type="ECO:0000313" key="1">
    <source>
        <dbReference type="EMBL" id="CAC5423636.1"/>
    </source>
</evidence>
<keyword evidence="2" id="KW-1185">Reference proteome</keyword>
<dbReference type="Proteomes" id="UP000507470">
    <property type="component" value="Unassembled WGS sequence"/>
</dbReference>
<gene>
    <name evidence="1" type="ORF">MCOR_55615</name>
</gene>
<organism evidence="1 2">
    <name type="scientific">Mytilus coruscus</name>
    <name type="common">Sea mussel</name>
    <dbReference type="NCBI Taxonomy" id="42192"/>
    <lineage>
        <taxon>Eukaryota</taxon>
        <taxon>Metazoa</taxon>
        <taxon>Spiralia</taxon>
        <taxon>Lophotrochozoa</taxon>
        <taxon>Mollusca</taxon>
        <taxon>Bivalvia</taxon>
        <taxon>Autobranchia</taxon>
        <taxon>Pteriomorphia</taxon>
        <taxon>Mytilida</taxon>
        <taxon>Mytiloidea</taxon>
        <taxon>Mytilidae</taxon>
        <taxon>Mytilinae</taxon>
        <taxon>Mytilus</taxon>
    </lineage>
</organism>
<reference evidence="1 2" key="1">
    <citation type="submission" date="2020-06" db="EMBL/GenBank/DDBJ databases">
        <authorList>
            <person name="Li R."/>
            <person name="Bekaert M."/>
        </authorList>
    </citation>
    <scope>NUCLEOTIDE SEQUENCE [LARGE SCALE GENOMIC DNA]</scope>
    <source>
        <strain evidence="2">wild</strain>
    </source>
</reference>